<reference evidence="2" key="1">
    <citation type="submission" date="2025-08" db="UniProtKB">
        <authorList>
            <consortium name="Ensembl"/>
        </authorList>
    </citation>
    <scope>IDENTIFICATION</scope>
</reference>
<feature type="domain" description="Fibronectin type-III" evidence="1">
    <location>
        <begin position="200"/>
        <end position="285"/>
    </location>
</feature>
<dbReference type="AlphaFoldDB" id="A0A3Q3FJ84"/>
<name>A0A3Q3FJ84_9LABR</name>
<dbReference type="PANTHER" id="PTHR47135:SF3">
    <property type="entry name" value="FIBRONECTIN TYPE-III DOMAIN-CONTAINING PROTEIN"/>
    <property type="match status" value="1"/>
</dbReference>
<dbReference type="CDD" id="cd00063">
    <property type="entry name" value="FN3"/>
    <property type="match status" value="1"/>
</dbReference>
<evidence type="ECO:0000259" key="1">
    <source>
        <dbReference type="PROSITE" id="PS50853"/>
    </source>
</evidence>
<dbReference type="Gene3D" id="2.60.40.10">
    <property type="entry name" value="Immunoglobulins"/>
    <property type="match status" value="2"/>
</dbReference>
<dbReference type="InterPro" id="IPR013783">
    <property type="entry name" value="Ig-like_fold"/>
</dbReference>
<dbReference type="InParanoid" id="A0A3Q3FJ84"/>
<dbReference type="Pfam" id="PF00041">
    <property type="entry name" value="fn3"/>
    <property type="match status" value="1"/>
</dbReference>
<dbReference type="Proteomes" id="UP000261660">
    <property type="component" value="Unplaced"/>
</dbReference>
<dbReference type="PROSITE" id="PS50853">
    <property type="entry name" value="FN3"/>
    <property type="match status" value="2"/>
</dbReference>
<dbReference type="InterPro" id="IPR036116">
    <property type="entry name" value="FN3_sf"/>
</dbReference>
<protein>
    <submittedName>
        <fullName evidence="2">Fibronectin type III domain containing 7b</fullName>
    </submittedName>
</protein>
<evidence type="ECO:0000313" key="2">
    <source>
        <dbReference type="Ensembl" id="ENSLBEP00000019574.1"/>
    </source>
</evidence>
<reference evidence="2" key="2">
    <citation type="submission" date="2025-09" db="UniProtKB">
        <authorList>
            <consortium name="Ensembl"/>
        </authorList>
    </citation>
    <scope>IDENTIFICATION</scope>
</reference>
<dbReference type="PANTHER" id="PTHR47135">
    <property type="entry name" value="FIBRONECTIN TYPE III DOMAIN-CONTAINING PROTEIN 7"/>
    <property type="match status" value="1"/>
</dbReference>
<dbReference type="SMART" id="SM00060">
    <property type="entry name" value="FN3"/>
    <property type="match status" value="2"/>
</dbReference>
<proteinExistence type="predicted"/>
<evidence type="ECO:0000313" key="3">
    <source>
        <dbReference type="Proteomes" id="UP000261660"/>
    </source>
</evidence>
<dbReference type="InterPro" id="IPR003961">
    <property type="entry name" value="FN3_dom"/>
</dbReference>
<keyword evidence="3" id="KW-1185">Reference proteome</keyword>
<organism evidence="2 3">
    <name type="scientific">Labrus bergylta</name>
    <name type="common">ballan wrasse</name>
    <dbReference type="NCBI Taxonomy" id="56723"/>
    <lineage>
        <taxon>Eukaryota</taxon>
        <taxon>Metazoa</taxon>
        <taxon>Chordata</taxon>
        <taxon>Craniata</taxon>
        <taxon>Vertebrata</taxon>
        <taxon>Euteleostomi</taxon>
        <taxon>Actinopterygii</taxon>
        <taxon>Neopterygii</taxon>
        <taxon>Teleostei</taxon>
        <taxon>Neoteleostei</taxon>
        <taxon>Acanthomorphata</taxon>
        <taxon>Eupercaria</taxon>
        <taxon>Labriformes</taxon>
        <taxon>Labridae</taxon>
        <taxon>Labrus</taxon>
    </lineage>
</organism>
<dbReference type="SUPFAM" id="SSF49265">
    <property type="entry name" value="Fibronectin type III"/>
    <property type="match status" value="2"/>
</dbReference>
<accession>A0A3Q3FJ84</accession>
<sequence>TYNVTVLSVRDDCESETSAVVETSSPCVPTNVKGSLDCVSNSAWVTWDPSQGAHSYSVVANGVGGHTSNCTSASSPCEVPDLNCGTLYTFYVTAVNRHCNSSNSTTFELQTPCALTSISAVTQCNSDTILVEWDMTEDTPVFVVTAEGHDQSYISCNSSSHSCELQDAKCGMQYSVIVSTSSDKCSSLRSPTKKIKTPCVPSNVTVVPTCEEHGATVTWRHSPVAKSYMLSATGSDGHVASCITLVNNCTLTHLHCGQAYTLNVTAKGDNCSSPCEPSGLSVDLDCETNSAILSW</sequence>
<feature type="domain" description="Fibronectin type-III" evidence="1">
    <location>
        <begin position="28"/>
        <end position="114"/>
    </location>
</feature>
<dbReference type="GeneTree" id="ENSGT00940000157064"/>
<dbReference type="Ensembl" id="ENSLBET00000020634.1">
    <property type="protein sequence ID" value="ENSLBEP00000019574.1"/>
    <property type="gene ID" value="ENSLBEG00000015025.1"/>
</dbReference>